<dbReference type="UniPathway" id="UPA00219"/>
<evidence type="ECO:0000256" key="8">
    <source>
        <dbReference type="SAM" id="Coils"/>
    </source>
</evidence>
<keyword evidence="3" id="KW-0808">Transferase</keyword>
<gene>
    <name evidence="11" type="ORF">A7A08_01392</name>
</gene>
<dbReference type="PATRIC" id="fig|1177755.3.peg.1395"/>
<accession>A0A1E2RYS2</accession>
<dbReference type="RefSeq" id="WP_069094738.1">
    <property type="nucleotide sequence ID" value="NZ_MASI01000003.1"/>
</dbReference>
<dbReference type="Gene3D" id="2.40.440.10">
    <property type="entry name" value="L,D-transpeptidase catalytic domain-like"/>
    <property type="match status" value="1"/>
</dbReference>
<evidence type="ECO:0000256" key="5">
    <source>
        <dbReference type="ARBA" id="ARBA00022984"/>
    </source>
</evidence>
<evidence type="ECO:0000256" key="3">
    <source>
        <dbReference type="ARBA" id="ARBA00022679"/>
    </source>
</evidence>
<protein>
    <submittedName>
        <fullName evidence="11">Murein L,D-transpeptidase</fullName>
    </submittedName>
</protein>
<dbReference type="GO" id="GO:0004180">
    <property type="term" value="F:carboxypeptidase activity"/>
    <property type="evidence" value="ECO:0007669"/>
    <property type="project" value="UniProtKB-ARBA"/>
</dbReference>
<dbReference type="PANTHER" id="PTHR41533">
    <property type="entry name" value="L,D-TRANSPEPTIDASE HI_1667-RELATED"/>
    <property type="match status" value="1"/>
</dbReference>
<dbReference type="Pfam" id="PF01471">
    <property type="entry name" value="PG_binding_1"/>
    <property type="match status" value="1"/>
</dbReference>
<dbReference type="InterPro" id="IPR052905">
    <property type="entry name" value="LD-transpeptidase_YkuD-like"/>
</dbReference>
<evidence type="ECO:0000259" key="10">
    <source>
        <dbReference type="PROSITE" id="PS52029"/>
    </source>
</evidence>
<dbReference type="Pfam" id="PF03734">
    <property type="entry name" value="YkuD"/>
    <property type="match status" value="1"/>
</dbReference>
<comment type="similarity">
    <text evidence="2">Belongs to the YkuD family.</text>
</comment>
<evidence type="ECO:0000256" key="7">
    <source>
        <dbReference type="PROSITE-ProRule" id="PRU01373"/>
    </source>
</evidence>
<dbReference type="GO" id="GO:0016740">
    <property type="term" value="F:transferase activity"/>
    <property type="evidence" value="ECO:0007669"/>
    <property type="project" value="UniProtKB-KW"/>
</dbReference>
<feature type="active site" description="Nucleophile" evidence="7">
    <location>
        <position position="357"/>
    </location>
</feature>
<evidence type="ECO:0000256" key="4">
    <source>
        <dbReference type="ARBA" id="ARBA00022960"/>
    </source>
</evidence>
<keyword evidence="8" id="KW-0175">Coiled coil</keyword>
<evidence type="ECO:0000256" key="9">
    <source>
        <dbReference type="SAM" id="SignalP"/>
    </source>
</evidence>
<dbReference type="Proteomes" id="UP000095087">
    <property type="component" value="Unassembled WGS sequence"/>
</dbReference>
<organism evidence="11 12">
    <name type="scientific">Methyloligella halotolerans</name>
    <dbReference type="NCBI Taxonomy" id="1177755"/>
    <lineage>
        <taxon>Bacteria</taxon>
        <taxon>Pseudomonadati</taxon>
        <taxon>Pseudomonadota</taxon>
        <taxon>Alphaproteobacteria</taxon>
        <taxon>Hyphomicrobiales</taxon>
        <taxon>Hyphomicrobiaceae</taxon>
        <taxon>Methyloligella</taxon>
    </lineage>
</organism>
<dbReference type="SUPFAM" id="SSF47090">
    <property type="entry name" value="PGBD-like"/>
    <property type="match status" value="1"/>
</dbReference>
<dbReference type="GO" id="GO:0071555">
    <property type="term" value="P:cell wall organization"/>
    <property type="evidence" value="ECO:0007669"/>
    <property type="project" value="UniProtKB-UniRule"/>
</dbReference>
<feature type="chain" id="PRO_5009116523" evidence="9">
    <location>
        <begin position="32"/>
        <end position="450"/>
    </location>
</feature>
<evidence type="ECO:0000256" key="6">
    <source>
        <dbReference type="ARBA" id="ARBA00023316"/>
    </source>
</evidence>
<dbReference type="SUPFAM" id="SSF141523">
    <property type="entry name" value="L,D-transpeptidase catalytic domain-like"/>
    <property type="match status" value="1"/>
</dbReference>
<dbReference type="Gene3D" id="1.10.101.10">
    <property type="entry name" value="PGBD-like superfamily/PGBD"/>
    <property type="match status" value="1"/>
</dbReference>
<dbReference type="InterPro" id="IPR036366">
    <property type="entry name" value="PGBDSf"/>
</dbReference>
<dbReference type="InterPro" id="IPR002477">
    <property type="entry name" value="Peptidoglycan-bd-like"/>
</dbReference>
<dbReference type="OrthoDB" id="9778545at2"/>
<dbReference type="InterPro" id="IPR038063">
    <property type="entry name" value="Transpep_catalytic_dom"/>
</dbReference>
<dbReference type="InterPro" id="IPR036365">
    <property type="entry name" value="PGBD-like_sf"/>
</dbReference>
<reference evidence="11 12" key="1">
    <citation type="submission" date="2016-07" db="EMBL/GenBank/DDBJ databases">
        <title>Draft genome sequence of Methyloligella halotolerans C2T (VKM B-2706T=CCUG 61687T=DSM 25045T), a halotolerant polyhydroxybutyrate accumulating methylotroph.</title>
        <authorList>
            <person name="Vasilenko O.V."/>
            <person name="Doronina N.V."/>
            <person name="Poroshina M.N."/>
            <person name="Tarlachkov S.V."/>
            <person name="Trotsenko Y.A."/>
        </authorList>
    </citation>
    <scope>NUCLEOTIDE SEQUENCE [LARGE SCALE GENOMIC DNA]</scope>
    <source>
        <strain evidence="11 12">VKM B-2706</strain>
    </source>
</reference>
<keyword evidence="9" id="KW-0732">Signal</keyword>
<dbReference type="AlphaFoldDB" id="A0A1E2RYS2"/>
<sequence length="450" mass="50052">MFSAHFPTGAFPRRLLSFAWPATLIASFALSASGAMAPAAANPFSSFSDSGPMTAKDRERLREEREAMATRFAPAYEMKVPFVSEAAIQSLQQAITRYRAIVASGGWPKISQEKTLRPGDTDRNVLTLRKHLAIEGDIPRDSRSPKFDQKLVEGLARFQIRNGLKVTGFVDRRTARVLNVPAEERLRQLETNLERVQELMKLNKAKRYVLVNVPGYTLNAVEDGGLALSSRVIVGRPDRATPLIDTRIVEVNFYPTWRVPDSVARKDLIPTIRKDPAYFNRENFNVMPGWGREPLDPAQVNWSAADVTKYKFRQDPGPNNALGIVRLNMPNKHAVYMHDTPLKDLFGQSTRAFSSGCVRVQRVIDLVAWLVSAQKGWDAARVHEAAQAGESIDVRLRPAVPVHFVYLTAWAQGNGAVQFRPDIYGRDSGFAEGEVDDNAAIAAQRSAITP</sequence>
<dbReference type="GO" id="GO:0009252">
    <property type="term" value="P:peptidoglycan biosynthetic process"/>
    <property type="evidence" value="ECO:0007669"/>
    <property type="project" value="UniProtKB-UniPathway"/>
</dbReference>
<evidence type="ECO:0000313" key="12">
    <source>
        <dbReference type="Proteomes" id="UP000095087"/>
    </source>
</evidence>
<proteinExistence type="inferred from homology"/>
<dbReference type="GO" id="GO:0008360">
    <property type="term" value="P:regulation of cell shape"/>
    <property type="evidence" value="ECO:0007669"/>
    <property type="project" value="UniProtKB-UniRule"/>
</dbReference>
<keyword evidence="12" id="KW-1185">Reference proteome</keyword>
<feature type="active site" description="Proton donor/acceptor" evidence="7">
    <location>
        <position position="338"/>
    </location>
</feature>
<name>A0A1E2RYS2_9HYPH</name>
<feature type="signal peptide" evidence="9">
    <location>
        <begin position="1"/>
        <end position="31"/>
    </location>
</feature>
<feature type="domain" description="L,D-TPase catalytic" evidence="10">
    <location>
        <begin position="207"/>
        <end position="395"/>
    </location>
</feature>
<comment type="pathway">
    <text evidence="1 7">Cell wall biogenesis; peptidoglycan biosynthesis.</text>
</comment>
<feature type="coiled-coil region" evidence="8">
    <location>
        <begin position="179"/>
        <end position="206"/>
    </location>
</feature>
<comment type="caution">
    <text evidence="11">The sequence shown here is derived from an EMBL/GenBank/DDBJ whole genome shotgun (WGS) entry which is preliminary data.</text>
</comment>
<dbReference type="InterPro" id="IPR005490">
    <property type="entry name" value="LD_TPept_cat_dom"/>
</dbReference>
<evidence type="ECO:0000313" key="11">
    <source>
        <dbReference type="EMBL" id="ODA67361.1"/>
    </source>
</evidence>
<dbReference type="PROSITE" id="PS52029">
    <property type="entry name" value="LD_TPASE"/>
    <property type="match status" value="1"/>
</dbReference>
<dbReference type="STRING" id="1177755.A7A08_01392"/>
<dbReference type="PANTHER" id="PTHR41533:SF2">
    <property type="entry name" value="BLR7131 PROTEIN"/>
    <property type="match status" value="1"/>
</dbReference>
<dbReference type="EMBL" id="MASI01000003">
    <property type="protein sequence ID" value="ODA67361.1"/>
    <property type="molecule type" value="Genomic_DNA"/>
</dbReference>
<dbReference type="CDD" id="cd16913">
    <property type="entry name" value="YkuD_like"/>
    <property type="match status" value="1"/>
</dbReference>
<keyword evidence="6 7" id="KW-0961">Cell wall biogenesis/degradation</keyword>
<evidence type="ECO:0000256" key="2">
    <source>
        <dbReference type="ARBA" id="ARBA00005992"/>
    </source>
</evidence>
<evidence type="ECO:0000256" key="1">
    <source>
        <dbReference type="ARBA" id="ARBA00004752"/>
    </source>
</evidence>
<keyword evidence="5 7" id="KW-0573">Peptidoglycan synthesis</keyword>
<keyword evidence="4 7" id="KW-0133">Cell shape</keyword>